<name>A0A506UQ76_9PROT</name>
<comment type="caution">
    <text evidence="3">The sequence shown here is derived from an EMBL/GenBank/DDBJ whole genome shotgun (WGS) entry which is preliminary data.</text>
</comment>
<dbReference type="GO" id="GO:0005886">
    <property type="term" value="C:plasma membrane"/>
    <property type="evidence" value="ECO:0007669"/>
    <property type="project" value="InterPro"/>
</dbReference>
<protein>
    <submittedName>
        <fullName evidence="3">LPS export ABC transporter periplasmic protein LptC</fullName>
    </submittedName>
</protein>
<proteinExistence type="predicted"/>
<feature type="region of interest" description="Disordered" evidence="1">
    <location>
        <begin position="242"/>
        <end position="274"/>
    </location>
</feature>
<keyword evidence="2" id="KW-0812">Transmembrane</keyword>
<dbReference type="NCBIfam" id="TIGR04409">
    <property type="entry name" value="LptC_YrbK"/>
    <property type="match status" value="1"/>
</dbReference>
<feature type="compositionally biased region" description="Polar residues" evidence="1">
    <location>
        <begin position="1"/>
        <end position="16"/>
    </location>
</feature>
<dbReference type="InterPro" id="IPR010664">
    <property type="entry name" value="LipoPS_assembly_LptC-rel"/>
</dbReference>
<dbReference type="Proteomes" id="UP000315037">
    <property type="component" value="Unassembled WGS sequence"/>
</dbReference>
<organism evidence="3 4">
    <name type="scientific">Oecophyllibacter saccharovorans</name>
    <dbReference type="NCBI Taxonomy" id="2558360"/>
    <lineage>
        <taxon>Bacteria</taxon>
        <taxon>Pseudomonadati</taxon>
        <taxon>Pseudomonadota</taxon>
        <taxon>Alphaproteobacteria</taxon>
        <taxon>Acetobacterales</taxon>
        <taxon>Acetobacteraceae</taxon>
        <taxon>Oecophyllibacter</taxon>
    </lineage>
</organism>
<feature type="region of interest" description="Disordered" evidence="1">
    <location>
        <begin position="1"/>
        <end position="30"/>
    </location>
</feature>
<evidence type="ECO:0000256" key="2">
    <source>
        <dbReference type="SAM" id="Phobius"/>
    </source>
</evidence>
<dbReference type="EMBL" id="SORZ01000001">
    <property type="protein sequence ID" value="TPW35459.1"/>
    <property type="molecule type" value="Genomic_DNA"/>
</dbReference>
<keyword evidence="4" id="KW-1185">Reference proteome</keyword>
<feature type="transmembrane region" description="Helical" evidence="2">
    <location>
        <begin position="69"/>
        <end position="86"/>
    </location>
</feature>
<sequence length="274" mass="30494">MSNDSPHSPEQPSDTPATPGAQREDFDPDRQAQLDRLNAHRQAAFQRVRKAPSKDEIARRRLRLNRAKWILPTVAGIFLVSIAAWPEITHLLHQNRAILHELSKVQLESGHMDRAVYHDLDRQGRPYMLTADVAHQIDDDRIDLDHPQADLLLHPNEWVYVRADRGVYMQHEQTLDLDGHVVLYRSDGVLLNTPTADLDLKQGIAATHDWVHAEGPFGTQDAQGAFLDQNANLIQFMGPGRTVHNNDIAPTDGPAGSSLTMPGAASSAGRPKQP</sequence>
<evidence type="ECO:0000313" key="4">
    <source>
        <dbReference type="Proteomes" id="UP000315037"/>
    </source>
</evidence>
<keyword evidence="2" id="KW-1133">Transmembrane helix</keyword>
<accession>A0A506UQ76</accession>
<dbReference type="RefSeq" id="WP_165599978.1">
    <property type="nucleotide sequence ID" value="NZ_SORZ01000001.1"/>
</dbReference>
<gene>
    <name evidence="3" type="primary">lptC</name>
    <name evidence="3" type="ORF">E3202_00235</name>
</gene>
<evidence type="ECO:0000256" key="1">
    <source>
        <dbReference type="SAM" id="MobiDB-lite"/>
    </source>
</evidence>
<reference evidence="3 4" key="1">
    <citation type="submission" date="2019-03" db="EMBL/GenBank/DDBJ databases">
        <title>The complete genome sequence of Neokomagataea sp. Jb2 NBRC113641.</title>
        <authorList>
            <person name="Chua K.-O."/>
            <person name="Chan K.-G."/>
            <person name="See-Too W.-S."/>
        </authorList>
    </citation>
    <scope>NUCLEOTIDE SEQUENCE [LARGE SCALE GENOMIC DNA]</scope>
    <source>
        <strain evidence="3 4">Jb2</strain>
    </source>
</reference>
<evidence type="ECO:0000313" key="3">
    <source>
        <dbReference type="EMBL" id="TPW35459.1"/>
    </source>
</evidence>
<keyword evidence="2" id="KW-0472">Membrane</keyword>
<dbReference type="GO" id="GO:0015221">
    <property type="term" value="F:lipopolysaccharide transmembrane transporter activity"/>
    <property type="evidence" value="ECO:0007669"/>
    <property type="project" value="InterPro"/>
</dbReference>
<dbReference type="AlphaFoldDB" id="A0A506UQ76"/>
<dbReference type="Pfam" id="PF06835">
    <property type="entry name" value="LptC"/>
    <property type="match status" value="1"/>
</dbReference>
<dbReference type="Gene3D" id="2.60.450.10">
    <property type="entry name" value="Lipopolysaccharide (LPS) transport protein A like domain"/>
    <property type="match status" value="1"/>
</dbReference>
<dbReference type="InterPro" id="IPR026265">
    <property type="entry name" value="LptC"/>
</dbReference>